<evidence type="ECO:0000256" key="3">
    <source>
        <dbReference type="ARBA" id="ARBA00022827"/>
    </source>
</evidence>
<evidence type="ECO:0000259" key="7">
    <source>
        <dbReference type="PROSITE" id="PS51645"/>
    </source>
</evidence>
<comment type="similarity">
    <text evidence="1 5">Belongs to the DNA photolyase class-1 family.</text>
</comment>
<feature type="compositionally biased region" description="Basic and acidic residues" evidence="6">
    <location>
        <begin position="496"/>
        <end position="506"/>
    </location>
</feature>
<reference evidence="8 9" key="1">
    <citation type="submission" date="2024-06" db="EMBL/GenBank/DDBJ databases">
        <authorList>
            <person name="Kraege A."/>
            <person name="Thomma B."/>
        </authorList>
    </citation>
    <scope>NUCLEOTIDE SEQUENCE [LARGE SCALE GENOMIC DNA]</scope>
</reference>
<dbReference type="InterPro" id="IPR036134">
    <property type="entry name" value="Crypto/Photolyase_FAD-like_sf"/>
</dbReference>
<dbReference type="PROSITE" id="PS51645">
    <property type="entry name" value="PHR_CRY_ALPHA_BETA"/>
    <property type="match status" value="1"/>
</dbReference>
<comment type="function">
    <text evidence="5">May have a photoreceptor function.</text>
</comment>
<evidence type="ECO:0000256" key="2">
    <source>
        <dbReference type="ARBA" id="ARBA00022630"/>
    </source>
</evidence>
<accession>A0ABP1FU67</accession>
<evidence type="ECO:0000313" key="8">
    <source>
        <dbReference type="EMBL" id="CAL5221743.1"/>
    </source>
</evidence>
<dbReference type="InterPro" id="IPR006050">
    <property type="entry name" value="DNA_photolyase_N"/>
</dbReference>
<evidence type="ECO:0000313" key="9">
    <source>
        <dbReference type="Proteomes" id="UP001497392"/>
    </source>
</evidence>
<evidence type="ECO:0000256" key="4">
    <source>
        <dbReference type="ARBA" id="ARBA00022991"/>
    </source>
</evidence>
<dbReference type="EMBL" id="CAXHTA020000005">
    <property type="protein sequence ID" value="CAL5221743.1"/>
    <property type="molecule type" value="Genomic_DNA"/>
</dbReference>
<dbReference type="PANTHER" id="PTHR11455">
    <property type="entry name" value="CRYPTOCHROME"/>
    <property type="match status" value="1"/>
</dbReference>
<dbReference type="InterPro" id="IPR018394">
    <property type="entry name" value="DNA_photolyase_1_CS_C"/>
</dbReference>
<evidence type="ECO:0000256" key="1">
    <source>
        <dbReference type="ARBA" id="ARBA00005862"/>
    </source>
</evidence>
<comment type="cofactor">
    <cofactor evidence="5">
        <name>(6R)-5,10-methylene-5,6,7,8-tetrahydrofolate</name>
        <dbReference type="ChEBI" id="CHEBI:15636"/>
    </cofactor>
    <text evidence="5">Binds 1 5,10-methenyltetrahydrofolate (MTHF) per subunit.</text>
</comment>
<organism evidence="8 9">
    <name type="scientific">Coccomyxa viridis</name>
    <dbReference type="NCBI Taxonomy" id="1274662"/>
    <lineage>
        <taxon>Eukaryota</taxon>
        <taxon>Viridiplantae</taxon>
        <taxon>Chlorophyta</taxon>
        <taxon>core chlorophytes</taxon>
        <taxon>Trebouxiophyceae</taxon>
        <taxon>Trebouxiophyceae incertae sedis</taxon>
        <taxon>Coccomyxaceae</taxon>
        <taxon>Coccomyxa</taxon>
    </lineage>
</organism>
<dbReference type="Pfam" id="PF00875">
    <property type="entry name" value="DNA_photolyase"/>
    <property type="match status" value="1"/>
</dbReference>
<gene>
    <name evidence="8" type="primary">g3993</name>
    <name evidence="8" type="ORF">VP750_LOCUS3402</name>
</gene>
<dbReference type="InterPro" id="IPR014133">
    <property type="entry name" value="Cry_DASH"/>
</dbReference>
<comment type="cofactor">
    <cofactor evidence="5">
        <name>FAD</name>
        <dbReference type="ChEBI" id="CHEBI:57692"/>
    </cofactor>
    <text evidence="5">Binds 1 FAD per subunit.</text>
</comment>
<dbReference type="InterPro" id="IPR005101">
    <property type="entry name" value="Cryptochr/Photolyase_FAD-bd"/>
</dbReference>
<dbReference type="PROSITE" id="PS00394">
    <property type="entry name" value="DNA_PHOTOLYASES_1_1"/>
    <property type="match status" value="1"/>
</dbReference>
<keyword evidence="2 5" id="KW-0285">Flavoprotein</keyword>
<dbReference type="InterPro" id="IPR036155">
    <property type="entry name" value="Crypto/Photolyase_N_sf"/>
</dbReference>
<dbReference type="Pfam" id="PF03441">
    <property type="entry name" value="FAD_binding_7"/>
    <property type="match status" value="1"/>
</dbReference>
<evidence type="ECO:0000256" key="5">
    <source>
        <dbReference type="RuleBase" id="RU367151"/>
    </source>
</evidence>
<dbReference type="Gene3D" id="1.25.40.80">
    <property type="match status" value="1"/>
</dbReference>
<dbReference type="Gene3D" id="1.10.579.10">
    <property type="entry name" value="DNA Cyclobutane Dipyrimidine Photolyase, subunit A, domain 3"/>
    <property type="match status" value="1"/>
</dbReference>
<dbReference type="Gene3D" id="3.40.50.620">
    <property type="entry name" value="HUPs"/>
    <property type="match status" value="1"/>
</dbReference>
<keyword evidence="3 5" id="KW-0274">FAD</keyword>
<proteinExistence type="inferred from homology"/>
<keyword evidence="4 5" id="KW-0157">Chromophore</keyword>
<dbReference type="PRINTS" id="PR00147">
    <property type="entry name" value="DNAPHOTLYASE"/>
</dbReference>
<protein>
    <recommendedName>
        <fullName evidence="5">Cryptochrome DASH</fullName>
    </recommendedName>
</protein>
<dbReference type="SUPFAM" id="SSF52425">
    <property type="entry name" value="Cryptochrome/photolyase, N-terminal domain"/>
    <property type="match status" value="1"/>
</dbReference>
<sequence>MVAGHRVVLWFRNDLRLTDNAAVQQAASMVKKGQASEVVPLYCFDPRNFIATPCGNPKTGAYRAQFLIESVTDLKKSLQQIGSDLMVRLGTPEEAVQGLIQEGQPLTVIAHLEVAKEEQDVDAGVKRTLGNQGRLQTVWGNTLYEKDDLPFSPDMSDLPDVFTPFRNKAEQKCQIPRPVPRLEKGTLPLPNSLPKERLEQQPSRVEDLNSIVPEGAPKLSTPQPNSKAAIAFKGGETAALQRLKHYLWDTGCISDYFNTRNGMLGPDYSTKFSPWLAHGCISPRTIHHEVKRYEEQHGSNKSTYWVTFELMWRDFFRFFTVKHGTRIFFESGTSGKKLPWSYDEQLFKRWRDGKTGMPLVDANMREIKQTGFMSNRGRQNVASYLALDLGIDWRMGADWFESVLVDYDVYSNWGNWVSAAGMTGGRISHFNITKQSKDYDEQGDYIRTWVPELAKVPAPSLFEPWRLSRADQDKCGVQIGVDYPEPSKSRYSTEGFQRDDHRDGGRGGRGRGRGRGRGGSGKRGEYSRHGGANKQKRGGSDFERFG</sequence>
<feature type="region of interest" description="Disordered" evidence="6">
    <location>
        <begin position="477"/>
        <end position="546"/>
    </location>
</feature>
<keyword evidence="9" id="KW-1185">Reference proteome</keyword>
<dbReference type="InterPro" id="IPR002081">
    <property type="entry name" value="Cryptochrome/DNA_photolyase_1"/>
</dbReference>
<evidence type="ECO:0000256" key="6">
    <source>
        <dbReference type="SAM" id="MobiDB-lite"/>
    </source>
</evidence>
<dbReference type="InterPro" id="IPR014729">
    <property type="entry name" value="Rossmann-like_a/b/a_fold"/>
</dbReference>
<name>A0ABP1FU67_9CHLO</name>
<feature type="domain" description="Photolyase/cryptochrome alpha/beta" evidence="7">
    <location>
        <begin position="5"/>
        <end position="143"/>
    </location>
</feature>
<feature type="region of interest" description="Disordered" evidence="6">
    <location>
        <begin position="180"/>
        <end position="204"/>
    </location>
</feature>
<feature type="compositionally biased region" description="Basic and acidic residues" evidence="6">
    <location>
        <begin position="194"/>
        <end position="204"/>
    </location>
</feature>
<dbReference type="PANTHER" id="PTHR11455:SF22">
    <property type="entry name" value="CRYPTOCHROME DASH"/>
    <property type="match status" value="1"/>
</dbReference>
<dbReference type="Proteomes" id="UP001497392">
    <property type="component" value="Unassembled WGS sequence"/>
</dbReference>
<comment type="caution">
    <text evidence="8">The sequence shown here is derived from an EMBL/GenBank/DDBJ whole genome shotgun (WGS) entry which is preliminary data.</text>
</comment>
<dbReference type="NCBIfam" id="TIGR02765">
    <property type="entry name" value="crypto_DASH"/>
    <property type="match status" value="1"/>
</dbReference>
<dbReference type="SUPFAM" id="SSF48173">
    <property type="entry name" value="Cryptochrome/photolyase FAD-binding domain"/>
    <property type="match status" value="1"/>
</dbReference>